<dbReference type="AlphaFoldDB" id="A0A4C1WAS2"/>
<dbReference type="Proteomes" id="UP000299102">
    <property type="component" value="Unassembled WGS sequence"/>
</dbReference>
<comment type="caution">
    <text evidence="2">The sequence shown here is derived from an EMBL/GenBank/DDBJ whole genome shotgun (WGS) entry which is preliminary data.</text>
</comment>
<evidence type="ECO:0000313" key="3">
    <source>
        <dbReference type="Proteomes" id="UP000299102"/>
    </source>
</evidence>
<proteinExistence type="predicted"/>
<dbReference type="EMBL" id="BGZK01000498">
    <property type="protein sequence ID" value="GBP47234.1"/>
    <property type="molecule type" value="Genomic_DNA"/>
</dbReference>
<organism evidence="2 3">
    <name type="scientific">Eumeta variegata</name>
    <name type="common">Bagworm moth</name>
    <name type="synonym">Eumeta japonica</name>
    <dbReference type="NCBI Taxonomy" id="151549"/>
    <lineage>
        <taxon>Eukaryota</taxon>
        <taxon>Metazoa</taxon>
        <taxon>Ecdysozoa</taxon>
        <taxon>Arthropoda</taxon>
        <taxon>Hexapoda</taxon>
        <taxon>Insecta</taxon>
        <taxon>Pterygota</taxon>
        <taxon>Neoptera</taxon>
        <taxon>Endopterygota</taxon>
        <taxon>Lepidoptera</taxon>
        <taxon>Glossata</taxon>
        <taxon>Ditrysia</taxon>
        <taxon>Tineoidea</taxon>
        <taxon>Psychidae</taxon>
        <taxon>Oiketicinae</taxon>
        <taxon>Eumeta</taxon>
    </lineage>
</organism>
<reference evidence="2 3" key="1">
    <citation type="journal article" date="2019" name="Commun. Biol.">
        <title>The bagworm genome reveals a unique fibroin gene that provides high tensile strength.</title>
        <authorList>
            <person name="Kono N."/>
            <person name="Nakamura H."/>
            <person name="Ohtoshi R."/>
            <person name="Tomita M."/>
            <person name="Numata K."/>
            <person name="Arakawa K."/>
        </authorList>
    </citation>
    <scope>NUCLEOTIDE SEQUENCE [LARGE SCALE GENOMIC DNA]</scope>
</reference>
<feature type="transmembrane region" description="Helical" evidence="1">
    <location>
        <begin position="58"/>
        <end position="79"/>
    </location>
</feature>
<evidence type="ECO:0000313" key="2">
    <source>
        <dbReference type="EMBL" id="GBP47234.1"/>
    </source>
</evidence>
<feature type="transmembrane region" description="Helical" evidence="1">
    <location>
        <begin position="99"/>
        <end position="124"/>
    </location>
</feature>
<keyword evidence="1" id="KW-0472">Membrane</keyword>
<keyword evidence="1" id="KW-1133">Transmembrane helix</keyword>
<gene>
    <name evidence="2" type="ORF">EVAR_20238_1</name>
</gene>
<keyword evidence="1" id="KW-0812">Transmembrane</keyword>
<name>A0A4C1WAS2_EUMVA</name>
<keyword evidence="3" id="KW-1185">Reference proteome</keyword>
<protein>
    <submittedName>
        <fullName evidence="2">Uncharacterized protein</fullName>
    </submittedName>
</protein>
<accession>A0A4C1WAS2</accession>
<sequence>MCAIAMHPCQSTVTLLLFDNDKIEVCVRRTRRGRTGPLPARQCTSDMAGRPRPRKLRLALLHVNILLMVGAGALLVGGARLAWDPTTYIPLRELWPIEHAVATVAIPAAGLSLLVLAHVTAAAATVETAQRALLITVGCSKMRQWRRVALVR</sequence>
<evidence type="ECO:0000256" key="1">
    <source>
        <dbReference type="SAM" id="Phobius"/>
    </source>
</evidence>